<dbReference type="Proteomes" id="UP000194641">
    <property type="component" value="Unassembled WGS sequence"/>
</dbReference>
<comment type="caution">
    <text evidence="1">The sequence shown here is derived from an EMBL/GenBank/DDBJ whole genome shotgun (WGS) entry which is preliminary data.</text>
</comment>
<organism evidence="1 2">
    <name type="scientific">Acetobacter indonesiensis</name>
    <dbReference type="NCBI Taxonomy" id="104101"/>
    <lineage>
        <taxon>Bacteria</taxon>
        <taxon>Pseudomonadati</taxon>
        <taxon>Pseudomonadota</taxon>
        <taxon>Alphaproteobacteria</taxon>
        <taxon>Acetobacterales</taxon>
        <taxon>Acetobacteraceae</taxon>
        <taxon>Acetobacter</taxon>
    </lineage>
</organism>
<dbReference type="PANTHER" id="PTHR47623">
    <property type="entry name" value="OS09G0287300 PROTEIN"/>
    <property type="match status" value="1"/>
</dbReference>
<dbReference type="SUPFAM" id="SSF53254">
    <property type="entry name" value="Phosphoglycerate mutase-like"/>
    <property type="match status" value="1"/>
</dbReference>
<evidence type="ECO:0000313" key="2">
    <source>
        <dbReference type="Proteomes" id="UP000194641"/>
    </source>
</evidence>
<dbReference type="Gene3D" id="3.40.50.1240">
    <property type="entry name" value="Phosphoglycerate mutase-like"/>
    <property type="match status" value="1"/>
</dbReference>
<dbReference type="Pfam" id="PF00300">
    <property type="entry name" value="His_Phos_1"/>
    <property type="match status" value="1"/>
</dbReference>
<dbReference type="CDD" id="cd07067">
    <property type="entry name" value="HP_PGM_like"/>
    <property type="match status" value="1"/>
</dbReference>
<protein>
    <submittedName>
        <fullName evidence="1">Phosphohistidine phosphatase</fullName>
    </submittedName>
</protein>
<dbReference type="RefSeq" id="WP_086659283.1">
    <property type="nucleotide sequence ID" value="NZ_JBJJWX010000005.1"/>
</dbReference>
<reference evidence="2" key="1">
    <citation type="submission" date="2014-06" db="EMBL/GenBank/DDBJ databases">
        <authorList>
            <person name="Winans N.J."/>
            <person name="Newell P.D."/>
            <person name="Douglas A.E."/>
        </authorList>
    </citation>
    <scope>NUCLEOTIDE SEQUENCE [LARGE SCALE GENOMIC DNA]</scope>
</reference>
<dbReference type="EMBL" id="JOPA01000016">
    <property type="protein sequence ID" value="OUI94387.1"/>
    <property type="molecule type" value="Genomic_DNA"/>
</dbReference>
<dbReference type="AlphaFoldDB" id="A0A252AVC6"/>
<dbReference type="InterPro" id="IPR013078">
    <property type="entry name" value="His_Pase_superF_clade-1"/>
</dbReference>
<name>A0A252AVC6_9PROT</name>
<gene>
    <name evidence="1" type="ORF">HK17_04970</name>
</gene>
<dbReference type="PANTHER" id="PTHR47623:SF1">
    <property type="entry name" value="OS09G0287300 PROTEIN"/>
    <property type="match status" value="1"/>
</dbReference>
<proteinExistence type="predicted"/>
<accession>A0A252AVC6</accession>
<dbReference type="SMART" id="SM00855">
    <property type="entry name" value="PGAM"/>
    <property type="match status" value="1"/>
</dbReference>
<evidence type="ECO:0000313" key="1">
    <source>
        <dbReference type="EMBL" id="OUI94387.1"/>
    </source>
</evidence>
<sequence length="176" mass="18984">MTRRLLLLRHAEAASAPAGDFSEQADLARPLTAAGRTAAIRCGDWLRAHALSPDLVLCSPARRTRETLEGLQPFLHTPSLFPTRFCDAIYEAPVEALLAQIRLAPVQARTVLLVGHNPGISALASLLDNQAAVLDQGFATGSLAVFHMWGSDTENDASSWQGCDHQSLTLDTFSRP</sequence>
<dbReference type="InterPro" id="IPR029033">
    <property type="entry name" value="His_PPase_superfam"/>
</dbReference>